<reference evidence="11 12" key="1">
    <citation type="submission" date="2018-09" db="EMBL/GenBank/DDBJ databases">
        <title>Micromonospora sp. nov. MS1-9, isolated from a root of Musa sp.</title>
        <authorList>
            <person name="Kuncharoen N."/>
            <person name="Kudo T."/>
            <person name="Ohkuma M."/>
            <person name="Yuki M."/>
            <person name="Tanasupawat S."/>
        </authorList>
    </citation>
    <scope>NUCLEOTIDE SEQUENCE [LARGE SCALE GENOMIC DNA]</scope>
    <source>
        <strain evidence="10 12">MS1-9</strain>
        <strain evidence="9 11">NGC1-4</strain>
    </source>
</reference>
<evidence type="ECO:0000256" key="6">
    <source>
        <dbReference type="ARBA" id="ARBA00023026"/>
    </source>
</evidence>
<proteinExistence type="inferred from homology"/>
<dbReference type="CDD" id="cd16014">
    <property type="entry name" value="PLC"/>
    <property type="match status" value="1"/>
</dbReference>
<evidence type="ECO:0000313" key="9">
    <source>
        <dbReference type="EMBL" id="RKN20815.1"/>
    </source>
</evidence>
<dbReference type="EMBL" id="RAZS01000003">
    <property type="protein sequence ID" value="RKN20815.1"/>
    <property type="molecule type" value="Genomic_DNA"/>
</dbReference>
<keyword evidence="6" id="KW-0843">Virulence</keyword>
<evidence type="ECO:0000313" key="11">
    <source>
        <dbReference type="Proteomes" id="UP000271548"/>
    </source>
</evidence>
<dbReference type="Pfam" id="PF04185">
    <property type="entry name" value="Phosphoesterase"/>
    <property type="match status" value="1"/>
</dbReference>
<keyword evidence="11" id="KW-1185">Reference proteome</keyword>
<evidence type="ECO:0000256" key="8">
    <source>
        <dbReference type="SAM" id="MobiDB-lite"/>
    </source>
</evidence>
<dbReference type="EC" id="3.1.4.3" evidence="3"/>
<evidence type="ECO:0000256" key="1">
    <source>
        <dbReference type="ARBA" id="ARBA00004191"/>
    </source>
</evidence>
<comment type="similarity">
    <text evidence="2">Belongs to the bacterial phospholipase C family.</text>
</comment>
<dbReference type="InterPro" id="IPR007312">
    <property type="entry name" value="Phosphoesterase"/>
</dbReference>
<dbReference type="OrthoDB" id="4181857at2"/>
<comment type="subcellular location">
    <subcellularLocation>
        <location evidence="1">Secreted</location>
        <location evidence="1">Cell wall</location>
    </subcellularLocation>
</comment>
<name>A0A3A9Y518_9ACTN</name>
<dbReference type="RefSeq" id="WP_120675389.1">
    <property type="nucleotide sequence ID" value="NZ_RAZS01000003.1"/>
</dbReference>
<organism evidence="10 12">
    <name type="scientific">Micromonospora musae</name>
    <dbReference type="NCBI Taxonomy" id="1894970"/>
    <lineage>
        <taxon>Bacteria</taxon>
        <taxon>Bacillati</taxon>
        <taxon>Actinomycetota</taxon>
        <taxon>Actinomycetes</taxon>
        <taxon>Micromonosporales</taxon>
        <taxon>Micromonosporaceae</taxon>
        <taxon>Micromonospora</taxon>
    </lineage>
</organism>
<evidence type="ECO:0000313" key="12">
    <source>
        <dbReference type="Proteomes" id="UP000275865"/>
    </source>
</evidence>
<keyword evidence="5" id="KW-0378">Hydrolase</keyword>
<keyword evidence="4" id="KW-0134">Cell wall</keyword>
<dbReference type="InterPro" id="IPR017850">
    <property type="entry name" value="Alkaline_phosphatase_core_sf"/>
</dbReference>
<evidence type="ECO:0000313" key="10">
    <source>
        <dbReference type="EMBL" id="RKN32379.1"/>
    </source>
</evidence>
<keyword evidence="4" id="KW-0964">Secreted</keyword>
<dbReference type="PROSITE" id="PS51318">
    <property type="entry name" value="TAT"/>
    <property type="match status" value="1"/>
</dbReference>
<dbReference type="Gene3D" id="3.40.720.10">
    <property type="entry name" value="Alkaline Phosphatase, subunit A"/>
    <property type="match status" value="1"/>
</dbReference>
<evidence type="ECO:0000256" key="2">
    <source>
        <dbReference type="ARBA" id="ARBA00009717"/>
    </source>
</evidence>
<comment type="catalytic activity">
    <reaction evidence="7">
        <text>a 1,2-diacyl-sn-glycero-3-phosphocholine + H2O = phosphocholine + a 1,2-diacyl-sn-glycerol + H(+)</text>
        <dbReference type="Rhea" id="RHEA:10604"/>
        <dbReference type="ChEBI" id="CHEBI:15377"/>
        <dbReference type="ChEBI" id="CHEBI:15378"/>
        <dbReference type="ChEBI" id="CHEBI:17815"/>
        <dbReference type="ChEBI" id="CHEBI:57643"/>
        <dbReference type="ChEBI" id="CHEBI:295975"/>
        <dbReference type="EC" id="3.1.4.3"/>
    </reaction>
    <physiologicalReaction direction="left-to-right" evidence="7">
        <dbReference type="Rhea" id="RHEA:10605"/>
    </physiologicalReaction>
</comment>
<dbReference type="InterPro" id="IPR006311">
    <property type="entry name" value="TAT_signal"/>
</dbReference>
<dbReference type="Proteomes" id="UP000275865">
    <property type="component" value="Unassembled WGS sequence"/>
</dbReference>
<evidence type="ECO:0000256" key="4">
    <source>
        <dbReference type="ARBA" id="ARBA00022512"/>
    </source>
</evidence>
<protein>
    <recommendedName>
        <fullName evidence="3">phospholipase C</fullName>
        <ecNumber evidence="3">3.1.4.3</ecNumber>
    </recommendedName>
</protein>
<gene>
    <name evidence="10" type="ORF">D7044_14140</name>
    <name evidence="9" type="ORF">D7147_08220</name>
</gene>
<comment type="caution">
    <text evidence="10">The sequence shown here is derived from an EMBL/GenBank/DDBJ whole genome shotgun (WGS) entry which is preliminary data.</text>
</comment>
<dbReference type="GO" id="GO:0034480">
    <property type="term" value="F:phosphatidylcholine phospholipase C activity"/>
    <property type="evidence" value="ECO:0007669"/>
    <property type="project" value="UniProtKB-EC"/>
</dbReference>
<evidence type="ECO:0000256" key="5">
    <source>
        <dbReference type="ARBA" id="ARBA00022801"/>
    </source>
</evidence>
<dbReference type="EMBL" id="RAZT01000006">
    <property type="protein sequence ID" value="RKN32379.1"/>
    <property type="molecule type" value="Genomic_DNA"/>
</dbReference>
<feature type="region of interest" description="Disordered" evidence="8">
    <location>
        <begin position="470"/>
        <end position="495"/>
    </location>
</feature>
<sequence length="495" mass="53882">MPEQDQSPSRFTRRRILGTGAAAALGAASLALPPNVQKALATPPKTSGRLSDIKHVVMLMQENRSFDHYFGTMSGVCGFDDPNALILGNGRSVFHQPWDGHPDGYVLPFHLDTKKLAGHALPSTDHGWQGQHEAWNGGKMDNWIPAHIPHDGENAPFTMGYLTREDIPFHYALAESFTILDHYHCSVIGPTGPNRHMWMSGTIDVDGLAGGPSLTTSGPANQFSWKTYPKRLSEAGVSWKVYRQPGGLTGSSAISKFTDFAQAQPGDGFYENGVATQPLGQFEYDCLNDSLPTVSWILPPSGYDEHPSTPGSAAAGAQFIAGKIDAIASNPEVWAKTVFILSYDENDGLFDHVVPPTPPAGTPDEFVFKTSTVGEQGRGWPNGLGFRVPCIIVSPWTAGGYVCSEVSDHTSQLQFLEHITGVKETNISAWRRETCGDLTAAFRFNKKRAEAPTMPDTVGDYNFTQYAIKNLPMPEGPPAKQQMPRQEKGHRPHVG</sequence>
<dbReference type="PANTHER" id="PTHR31956:SF1">
    <property type="entry name" value="NON-SPECIFIC PHOSPHOLIPASE C1"/>
    <property type="match status" value="1"/>
</dbReference>
<dbReference type="Proteomes" id="UP000271548">
    <property type="component" value="Unassembled WGS sequence"/>
</dbReference>
<accession>A0A3A9Y518</accession>
<evidence type="ECO:0000256" key="3">
    <source>
        <dbReference type="ARBA" id="ARBA00012018"/>
    </source>
</evidence>
<dbReference type="AlphaFoldDB" id="A0A3A9Y518"/>
<dbReference type="PANTHER" id="PTHR31956">
    <property type="entry name" value="NON-SPECIFIC PHOSPHOLIPASE C4-RELATED"/>
    <property type="match status" value="1"/>
</dbReference>
<evidence type="ECO:0000256" key="7">
    <source>
        <dbReference type="ARBA" id="ARBA00048421"/>
    </source>
</evidence>